<feature type="chain" id="PRO_5019301619" description="Beta-lactamase-related domain-containing protein" evidence="2">
    <location>
        <begin position="22"/>
        <end position="590"/>
    </location>
</feature>
<feature type="transmembrane region" description="Helical" evidence="1">
    <location>
        <begin position="464"/>
        <end position="483"/>
    </location>
</feature>
<dbReference type="PANTHER" id="PTHR46825">
    <property type="entry name" value="D-ALANYL-D-ALANINE-CARBOXYPEPTIDASE/ENDOPEPTIDASE AMPH"/>
    <property type="match status" value="1"/>
</dbReference>
<keyword evidence="1" id="KW-1133">Transmembrane helix</keyword>
<evidence type="ECO:0000256" key="2">
    <source>
        <dbReference type="SAM" id="SignalP"/>
    </source>
</evidence>
<feature type="signal peptide" evidence="2">
    <location>
        <begin position="1"/>
        <end position="21"/>
    </location>
</feature>
<keyword evidence="1" id="KW-0472">Membrane</keyword>
<keyword evidence="1" id="KW-0812">Transmembrane</keyword>
<proteinExistence type="predicted"/>
<dbReference type="PANTHER" id="PTHR46825:SF9">
    <property type="entry name" value="BETA-LACTAMASE-RELATED DOMAIN-CONTAINING PROTEIN"/>
    <property type="match status" value="1"/>
</dbReference>
<dbReference type="RefSeq" id="WP_126798272.1">
    <property type="nucleotide sequence ID" value="NZ_PIPO01000002.1"/>
</dbReference>
<comment type="caution">
    <text evidence="4">The sequence shown here is derived from an EMBL/GenBank/DDBJ whole genome shotgun (WGS) entry which is preliminary data.</text>
</comment>
<feature type="domain" description="Beta-lactamase-related" evidence="3">
    <location>
        <begin position="32"/>
        <end position="340"/>
    </location>
</feature>
<dbReference type="InterPro" id="IPR050491">
    <property type="entry name" value="AmpC-like"/>
</dbReference>
<evidence type="ECO:0000259" key="3">
    <source>
        <dbReference type="Pfam" id="PF00144"/>
    </source>
</evidence>
<organism evidence="4 5">
    <name type="scientific">Aliidiomarina soli</name>
    <dbReference type="NCBI Taxonomy" id="1928574"/>
    <lineage>
        <taxon>Bacteria</taxon>
        <taxon>Pseudomonadati</taxon>
        <taxon>Pseudomonadota</taxon>
        <taxon>Gammaproteobacteria</taxon>
        <taxon>Alteromonadales</taxon>
        <taxon>Idiomarinaceae</taxon>
        <taxon>Aliidiomarina</taxon>
    </lineage>
</organism>
<reference evidence="4 5" key="1">
    <citation type="journal article" date="2011" name="Front. Microbiol.">
        <title>Genomic signatures of strain selection and enhancement in Bacillus atrophaeus var. globigii, a historical biowarfare simulant.</title>
        <authorList>
            <person name="Gibbons H.S."/>
            <person name="Broomall S.M."/>
            <person name="McNew L.A."/>
            <person name="Daligault H."/>
            <person name="Chapman C."/>
            <person name="Bruce D."/>
            <person name="Karavis M."/>
            <person name="Krepps M."/>
            <person name="McGregor P.A."/>
            <person name="Hong C."/>
            <person name="Park K.H."/>
            <person name="Akmal A."/>
            <person name="Feldman A."/>
            <person name="Lin J.S."/>
            <person name="Chang W.E."/>
            <person name="Higgs B.W."/>
            <person name="Demirev P."/>
            <person name="Lindquist J."/>
            <person name="Liem A."/>
            <person name="Fochler E."/>
            <person name="Read T.D."/>
            <person name="Tapia R."/>
            <person name="Johnson S."/>
            <person name="Bishop-Lilly K.A."/>
            <person name="Detter C."/>
            <person name="Han C."/>
            <person name="Sozhamannan S."/>
            <person name="Rosenzweig C.N."/>
            <person name="Skowronski E.W."/>
        </authorList>
    </citation>
    <scope>NUCLEOTIDE SEQUENCE [LARGE SCALE GENOMIC DNA]</scope>
    <source>
        <strain evidence="4 5">Y4G10-17</strain>
    </source>
</reference>
<accession>A0A432WIX7</accession>
<keyword evidence="2" id="KW-0732">Signal</keyword>
<dbReference type="SUPFAM" id="SSF56601">
    <property type="entry name" value="beta-lactamase/transpeptidase-like"/>
    <property type="match status" value="1"/>
</dbReference>
<dbReference type="Proteomes" id="UP000287823">
    <property type="component" value="Unassembled WGS sequence"/>
</dbReference>
<evidence type="ECO:0000256" key="1">
    <source>
        <dbReference type="SAM" id="Phobius"/>
    </source>
</evidence>
<gene>
    <name evidence="4" type="ORF">CWE14_04370</name>
</gene>
<dbReference type="InterPro" id="IPR001466">
    <property type="entry name" value="Beta-lactam-related"/>
</dbReference>
<dbReference type="EMBL" id="PIPO01000002">
    <property type="protein sequence ID" value="RUO33705.1"/>
    <property type="molecule type" value="Genomic_DNA"/>
</dbReference>
<feature type="transmembrane region" description="Helical" evidence="1">
    <location>
        <begin position="563"/>
        <end position="585"/>
    </location>
</feature>
<evidence type="ECO:0000313" key="4">
    <source>
        <dbReference type="EMBL" id="RUO33705.1"/>
    </source>
</evidence>
<feature type="transmembrane region" description="Helical" evidence="1">
    <location>
        <begin position="528"/>
        <end position="551"/>
    </location>
</feature>
<evidence type="ECO:0000313" key="5">
    <source>
        <dbReference type="Proteomes" id="UP000287823"/>
    </source>
</evidence>
<sequence>MRRFSLWLTVLLTLVSVSAVADTDETTNAALAAALQERAERLSIGQAEVIIFDGQGARWRHSVGQSDENRLYLVGQVTETLTALAVMRLVEQGQWSLFDRIDQRLPELTVENPYQEQAPVLIIHLLEHSSGFDQRRFKSHLQSGTDQPSLMQRLAREQAGLKVRWSPGSASSPSTLNYAVLAAMLERHYNLSWWEVIETEVLQPLGIESAQPGSGSGDVRPGSHGLPAEEVPFVARYFTEADGLWLRSDDLVTLGRFFLSRGASSASAVLRADSIIAMESPRSTAAADAGLEYGYAAGLDTRARFGLWRGRQSSLAGYSTQFRYNPELDLGYVIATDHQSFLPALDELVWQHLLVEQQGVVNVPGGVSVEQRWQGWYRLENPEHAILAPLHSIFDLAYVSRDGANLTLKPWISATVPLRSVDGSRLAHRGDGSEVGVLFSDEYGTQRIQIHTEVRQRTPVVNALAPPLLVILGLLVLLSHPFARRNSLRYPTSRHFTTAAAWCLLLAAFVAGSLSLEQASTDNWRSVLLFIFTFLFPLFALAGLLSSLFYWHREPDLRAKWRNLLGAVIAVAFAVWFITSGWFALRTWAW</sequence>
<feature type="transmembrane region" description="Helical" evidence="1">
    <location>
        <begin position="495"/>
        <end position="516"/>
    </location>
</feature>
<dbReference type="Gene3D" id="3.40.710.10">
    <property type="entry name" value="DD-peptidase/beta-lactamase superfamily"/>
    <property type="match status" value="1"/>
</dbReference>
<keyword evidence="5" id="KW-1185">Reference proteome</keyword>
<protein>
    <recommendedName>
        <fullName evidence="3">Beta-lactamase-related domain-containing protein</fullName>
    </recommendedName>
</protein>
<name>A0A432WIX7_9GAMM</name>
<dbReference type="Pfam" id="PF00144">
    <property type="entry name" value="Beta-lactamase"/>
    <property type="match status" value="1"/>
</dbReference>
<dbReference type="InterPro" id="IPR012338">
    <property type="entry name" value="Beta-lactam/transpept-like"/>
</dbReference>
<dbReference type="AlphaFoldDB" id="A0A432WIX7"/>